<dbReference type="Pfam" id="PF12796">
    <property type="entry name" value="Ank_2"/>
    <property type="match status" value="1"/>
</dbReference>
<evidence type="ECO:0000256" key="3">
    <source>
        <dbReference type="PROSITE-ProRule" id="PRU00023"/>
    </source>
</evidence>
<feature type="repeat" description="ANK" evidence="3">
    <location>
        <begin position="16"/>
        <end position="48"/>
    </location>
</feature>
<reference evidence="4" key="1">
    <citation type="journal article" date="2020" name="Stud. Mycol.">
        <title>101 Dothideomycetes genomes: a test case for predicting lifestyles and emergence of pathogens.</title>
        <authorList>
            <person name="Haridas S."/>
            <person name="Albert R."/>
            <person name="Binder M."/>
            <person name="Bloem J."/>
            <person name="Labutti K."/>
            <person name="Salamov A."/>
            <person name="Andreopoulos B."/>
            <person name="Baker S."/>
            <person name="Barry K."/>
            <person name="Bills G."/>
            <person name="Bluhm B."/>
            <person name="Cannon C."/>
            <person name="Castanera R."/>
            <person name="Culley D."/>
            <person name="Daum C."/>
            <person name="Ezra D."/>
            <person name="Gonzalez J."/>
            <person name="Henrissat B."/>
            <person name="Kuo A."/>
            <person name="Liang C."/>
            <person name="Lipzen A."/>
            <person name="Lutzoni F."/>
            <person name="Magnuson J."/>
            <person name="Mondo S."/>
            <person name="Nolan M."/>
            <person name="Ohm R."/>
            <person name="Pangilinan J."/>
            <person name="Park H.-J."/>
            <person name="Ramirez L."/>
            <person name="Alfaro M."/>
            <person name="Sun H."/>
            <person name="Tritt A."/>
            <person name="Yoshinaga Y."/>
            <person name="Zwiers L.-H."/>
            <person name="Turgeon B."/>
            <person name="Goodwin S."/>
            <person name="Spatafora J."/>
            <person name="Crous P."/>
            <person name="Grigoriev I."/>
        </authorList>
    </citation>
    <scope>NUCLEOTIDE SEQUENCE</scope>
    <source>
        <strain evidence="4">CBS 161.51</strain>
    </source>
</reference>
<feature type="repeat" description="ANK" evidence="3">
    <location>
        <begin position="49"/>
        <end position="65"/>
    </location>
</feature>
<evidence type="ECO:0000256" key="1">
    <source>
        <dbReference type="ARBA" id="ARBA00022737"/>
    </source>
</evidence>
<keyword evidence="1" id="KW-0677">Repeat</keyword>
<name>A0A6A5SEG5_9PLEO</name>
<dbReference type="OrthoDB" id="21416at2759"/>
<dbReference type="SMART" id="SM00248">
    <property type="entry name" value="ANK"/>
    <property type="match status" value="1"/>
</dbReference>
<accession>A0A6A5SEG5</accession>
<dbReference type="PANTHER" id="PTHR24161">
    <property type="entry name" value="ANK_REP_REGION DOMAIN-CONTAINING PROTEIN-RELATED"/>
    <property type="match status" value="1"/>
</dbReference>
<dbReference type="EMBL" id="ML976163">
    <property type="protein sequence ID" value="KAF1936896.1"/>
    <property type="molecule type" value="Genomic_DNA"/>
</dbReference>
<evidence type="ECO:0000256" key="2">
    <source>
        <dbReference type="ARBA" id="ARBA00023043"/>
    </source>
</evidence>
<dbReference type="AlphaFoldDB" id="A0A6A5SEG5"/>
<evidence type="ECO:0000313" key="4">
    <source>
        <dbReference type="EMBL" id="KAF1936896.1"/>
    </source>
</evidence>
<gene>
    <name evidence="4" type="ORF">EJ02DRAFT_358015</name>
</gene>
<sequence length="65" mass="7364">MDALFTTRDVNIEDTEGRTPLWWAARSGHAGIARLLLAEDCEMNKEDKQNRTPLHVAALYGHEEV</sequence>
<protein>
    <submittedName>
        <fullName evidence="4">Ankyrin</fullName>
    </submittedName>
</protein>
<dbReference type="Gene3D" id="1.25.40.20">
    <property type="entry name" value="Ankyrin repeat-containing domain"/>
    <property type="match status" value="1"/>
</dbReference>
<feature type="non-terminal residue" evidence="4">
    <location>
        <position position="65"/>
    </location>
</feature>
<dbReference type="InterPro" id="IPR002110">
    <property type="entry name" value="Ankyrin_rpt"/>
</dbReference>
<organism evidence="4 5">
    <name type="scientific">Clathrospora elynae</name>
    <dbReference type="NCBI Taxonomy" id="706981"/>
    <lineage>
        <taxon>Eukaryota</taxon>
        <taxon>Fungi</taxon>
        <taxon>Dikarya</taxon>
        <taxon>Ascomycota</taxon>
        <taxon>Pezizomycotina</taxon>
        <taxon>Dothideomycetes</taxon>
        <taxon>Pleosporomycetidae</taxon>
        <taxon>Pleosporales</taxon>
        <taxon>Diademaceae</taxon>
        <taxon>Clathrospora</taxon>
    </lineage>
</organism>
<dbReference type="PROSITE" id="PS50297">
    <property type="entry name" value="ANK_REP_REGION"/>
    <property type="match status" value="2"/>
</dbReference>
<dbReference type="PANTHER" id="PTHR24161:SF121">
    <property type="entry name" value="M-PHASE PHOSPHOPROTEIN 8"/>
    <property type="match status" value="1"/>
</dbReference>
<dbReference type="SUPFAM" id="SSF48403">
    <property type="entry name" value="Ankyrin repeat"/>
    <property type="match status" value="1"/>
</dbReference>
<evidence type="ECO:0000313" key="5">
    <source>
        <dbReference type="Proteomes" id="UP000800038"/>
    </source>
</evidence>
<dbReference type="PROSITE" id="PS50088">
    <property type="entry name" value="ANK_REPEAT"/>
    <property type="match status" value="2"/>
</dbReference>
<keyword evidence="5" id="KW-1185">Reference proteome</keyword>
<keyword evidence="2 3" id="KW-0040">ANK repeat</keyword>
<dbReference type="Proteomes" id="UP000800038">
    <property type="component" value="Unassembled WGS sequence"/>
</dbReference>
<proteinExistence type="predicted"/>
<dbReference type="InterPro" id="IPR036770">
    <property type="entry name" value="Ankyrin_rpt-contain_sf"/>
</dbReference>